<reference evidence="4 5" key="1">
    <citation type="journal article" date="2011" name="Science">
        <title>The ecoresponsive genome of Daphnia pulex.</title>
        <authorList>
            <person name="Colbourne J.K."/>
            <person name="Pfrender M.E."/>
            <person name="Gilbert D."/>
            <person name="Thomas W.K."/>
            <person name="Tucker A."/>
            <person name="Oakley T.H."/>
            <person name="Tokishita S."/>
            <person name="Aerts A."/>
            <person name="Arnold G.J."/>
            <person name="Basu M.K."/>
            <person name="Bauer D.J."/>
            <person name="Caceres C.E."/>
            <person name="Carmel L."/>
            <person name="Casola C."/>
            <person name="Choi J.H."/>
            <person name="Detter J.C."/>
            <person name="Dong Q."/>
            <person name="Dusheyko S."/>
            <person name="Eads B.D."/>
            <person name="Frohlich T."/>
            <person name="Geiler-Samerotte K.A."/>
            <person name="Gerlach D."/>
            <person name="Hatcher P."/>
            <person name="Jogdeo S."/>
            <person name="Krijgsveld J."/>
            <person name="Kriventseva E.V."/>
            <person name="Kultz D."/>
            <person name="Laforsch C."/>
            <person name="Lindquist E."/>
            <person name="Lopez J."/>
            <person name="Manak J.R."/>
            <person name="Muller J."/>
            <person name="Pangilinan J."/>
            <person name="Patwardhan R.P."/>
            <person name="Pitluck S."/>
            <person name="Pritham E.J."/>
            <person name="Rechtsteiner A."/>
            <person name="Rho M."/>
            <person name="Rogozin I.B."/>
            <person name="Sakarya O."/>
            <person name="Salamov A."/>
            <person name="Schaack S."/>
            <person name="Shapiro H."/>
            <person name="Shiga Y."/>
            <person name="Skalitzky C."/>
            <person name="Smith Z."/>
            <person name="Souvorov A."/>
            <person name="Sung W."/>
            <person name="Tang Z."/>
            <person name="Tsuchiya D."/>
            <person name="Tu H."/>
            <person name="Vos H."/>
            <person name="Wang M."/>
            <person name="Wolf Y.I."/>
            <person name="Yamagata H."/>
            <person name="Yamada T."/>
            <person name="Ye Y."/>
            <person name="Shaw J.R."/>
            <person name="Andrews J."/>
            <person name="Crease T.J."/>
            <person name="Tang H."/>
            <person name="Lucas S.M."/>
            <person name="Robertson H.M."/>
            <person name="Bork P."/>
            <person name="Koonin E.V."/>
            <person name="Zdobnov E.M."/>
            <person name="Grigoriev I.V."/>
            <person name="Lynch M."/>
            <person name="Boore J.L."/>
        </authorList>
    </citation>
    <scope>NUCLEOTIDE SEQUENCE [LARGE SCALE GENOMIC DNA]</scope>
</reference>
<evidence type="ECO:0000313" key="5">
    <source>
        <dbReference type="Proteomes" id="UP000000305"/>
    </source>
</evidence>
<protein>
    <recommendedName>
        <fullName evidence="3">CIDE-N domain-containing protein</fullName>
    </recommendedName>
</protein>
<dbReference type="PROSITE" id="PS51135">
    <property type="entry name" value="CIDE_N"/>
    <property type="match status" value="1"/>
</dbReference>
<evidence type="ECO:0000256" key="2">
    <source>
        <dbReference type="PROSITE-ProRule" id="PRU00447"/>
    </source>
</evidence>
<dbReference type="OrthoDB" id="6475906at2759"/>
<dbReference type="PANTHER" id="PTHR12306:SF15">
    <property type="entry name" value="DNAATION FACTOR-RELATED PROTEIN 1, ISOFORM B-RELATED"/>
    <property type="match status" value="1"/>
</dbReference>
<evidence type="ECO:0000259" key="3">
    <source>
        <dbReference type="PROSITE" id="PS51135"/>
    </source>
</evidence>
<sequence length="79" mass="9106">KKPFKLVSQDRRIKKGVVAGNMEELMQKGITRTLFNLGSENIQIVLEEDGTEVLEDEYLLFLDNNTKLMILPSNNQWNP</sequence>
<proteinExistence type="predicted"/>
<dbReference type="Pfam" id="PF02017">
    <property type="entry name" value="CIDE-N"/>
    <property type="match status" value="1"/>
</dbReference>
<keyword evidence="5" id="KW-1185">Reference proteome</keyword>
<dbReference type="InterPro" id="IPR003508">
    <property type="entry name" value="CIDE-N_dom"/>
</dbReference>
<evidence type="ECO:0000256" key="1">
    <source>
        <dbReference type="ARBA" id="ARBA00022703"/>
    </source>
</evidence>
<dbReference type="KEGG" id="dpx:DAPPUDRAFT_16993"/>
<dbReference type="PhylomeDB" id="E9H9J0"/>
<feature type="non-terminal residue" evidence="4">
    <location>
        <position position="79"/>
    </location>
</feature>
<dbReference type="Proteomes" id="UP000000305">
    <property type="component" value="Unassembled WGS sequence"/>
</dbReference>
<dbReference type="Gene3D" id="3.10.20.10">
    <property type="match status" value="1"/>
</dbReference>
<dbReference type="SMART" id="SM00266">
    <property type="entry name" value="CAD"/>
    <property type="match status" value="1"/>
</dbReference>
<dbReference type="EMBL" id="GL732608">
    <property type="protein sequence ID" value="EFX71643.1"/>
    <property type="molecule type" value="Genomic_DNA"/>
</dbReference>
<gene>
    <name evidence="4" type="ORF">DAPPUDRAFT_16993</name>
</gene>
<evidence type="ECO:0000313" key="4">
    <source>
        <dbReference type="EMBL" id="EFX71643.1"/>
    </source>
</evidence>
<accession>E9H9J0</accession>
<dbReference type="InParanoid" id="E9H9J0"/>
<dbReference type="HOGENOM" id="CLU_2612823_0_0_1"/>
<feature type="domain" description="CIDE-N" evidence="3">
    <location>
        <begin position="1"/>
        <end position="79"/>
    </location>
</feature>
<name>E9H9J0_DAPPU</name>
<dbReference type="SUPFAM" id="SSF54277">
    <property type="entry name" value="CAD &amp; PB1 domains"/>
    <property type="match status" value="1"/>
</dbReference>
<keyword evidence="1 2" id="KW-0053">Apoptosis</keyword>
<dbReference type="AlphaFoldDB" id="E9H9J0"/>
<dbReference type="GO" id="GO:0006915">
    <property type="term" value="P:apoptotic process"/>
    <property type="evidence" value="ECO:0000318"/>
    <property type="project" value="GO_Central"/>
</dbReference>
<feature type="non-terminal residue" evidence="4">
    <location>
        <position position="1"/>
    </location>
</feature>
<organism evidence="4 5">
    <name type="scientific">Daphnia pulex</name>
    <name type="common">Water flea</name>
    <dbReference type="NCBI Taxonomy" id="6669"/>
    <lineage>
        <taxon>Eukaryota</taxon>
        <taxon>Metazoa</taxon>
        <taxon>Ecdysozoa</taxon>
        <taxon>Arthropoda</taxon>
        <taxon>Crustacea</taxon>
        <taxon>Branchiopoda</taxon>
        <taxon>Diplostraca</taxon>
        <taxon>Cladocera</taxon>
        <taxon>Anomopoda</taxon>
        <taxon>Daphniidae</taxon>
        <taxon>Daphnia</taxon>
    </lineage>
</organism>
<dbReference type="PANTHER" id="PTHR12306">
    <property type="entry name" value="CELL DEATH ACTIVATOR CIDE"/>
    <property type="match status" value="1"/>
</dbReference>